<evidence type="ECO:0000256" key="5">
    <source>
        <dbReference type="ARBA" id="ARBA00023136"/>
    </source>
</evidence>
<protein>
    <submittedName>
        <fullName evidence="7">Uncharacterized protein</fullName>
    </submittedName>
</protein>
<keyword evidence="3 6" id="KW-0812">Transmembrane</keyword>
<name>A0A2M8AS23_9BACT</name>
<feature type="transmembrane region" description="Helical" evidence="6">
    <location>
        <begin position="24"/>
        <end position="44"/>
    </location>
</feature>
<evidence type="ECO:0000313" key="8">
    <source>
        <dbReference type="Proteomes" id="UP000231366"/>
    </source>
</evidence>
<evidence type="ECO:0000313" key="7">
    <source>
        <dbReference type="EMBL" id="PJB28757.1"/>
    </source>
</evidence>
<dbReference type="EMBL" id="PFUI01000232">
    <property type="protein sequence ID" value="PJB28757.1"/>
    <property type="molecule type" value="Genomic_DNA"/>
</dbReference>
<gene>
    <name evidence="7" type="ORF">CO110_08725</name>
</gene>
<proteinExistence type="predicted"/>
<keyword evidence="5 6" id="KW-0472">Membrane</keyword>
<evidence type="ECO:0000256" key="1">
    <source>
        <dbReference type="ARBA" id="ARBA00004141"/>
    </source>
</evidence>
<comment type="subcellular location">
    <subcellularLocation>
        <location evidence="1">Membrane</location>
        <topology evidence="1">Multi-pass membrane protein</topology>
    </subcellularLocation>
</comment>
<evidence type="ECO:0000256" key="6">
    <source>
        <dbReference type="SAM" id="Phobius"/>
    </source>
</evidence>
<sequence>MEPNLILPPPVKITPQPVVPGLTLRSFIAGFLLAVLLCGINSYLTLSFGVIEEGPTIAALFFFAFFFASRLPISTTEMVIVATMGSAGGSLGFITNFYAAKAMTGEPYTVVQMTLFAFVTSLVGMAFVVPLRELLVVKEDLPWPGSRATAGVISALVEDGDPRQPRYLLIAGLLAMAYVIANTDGGFGLVPDEFALPIFGLGAYGA</sequence>
<feature type="non-terminal residue" evidence="7">
    <location>
        <position position="206"/>
    </location>
</feature>
<keyword evidence="4 6" id="KW-1133">Transmembrane helix</keyword>
<dbReference type="Pfam" id="PF03169">
    <property type="entry name" value="OPT"/>
    <property type="match status" value="1"/>
</dbReference>
<evidence type="ECO:0000256" key="3">
    <source>
        <dbReference type="ARBA" id="ARBA00022692"/>
    </source>
</evidence>
<dbReference type="AlphaFoldDB" id="A0A2M8AS23"/>
<keyword evidence="2" id="KW-0813">Transport</keyword>
<dbReference type="InterPro" id="IPR045035">
    <property type="entry name" value="YSL-like"/>
</dbReference>
<dbReference type="GO" id="GO:0035673">
    <property type="term" value="F:oligopeptide transmembrane transporter activity"/>
    <property type="evidence" value="ECO:0007669"/>
    <property type="project" value="InterPro"/>
</dbReference>
<organism evidence="7 8">
    <name type="scientific">Candidatus Desantisbacteria bacterium CG_4_9_14_3_um_filter_40_11</name>
    <dbReference type="NCBI Taxonomy" id="1974546"/>
    <lineage>
        <taxon>Bacteria</taxon>
        <taxon>Candidatus Desantisiibacteriota</taxon>
    </lineage>
</organism>
<dbReference type="InterPro" id="IPR004813">
    <property type="entry name" value="OPT"/>
</dbReference>
<feature type="transmembrane region" description="Helical" evidence="6">
    <location>
        <begin position="79"/>
        <end position="98"/>
    </location>
</feature>
<reference evidence="8" key="1">
    <citation type="submission" date="2017-09" db="EMBL/GenBank/DDBJ databases">
        <title>Depth-based differentiation of microbial function through sediment-hosted aquifers and enrichment of novel symbionts in the deep terrestrial subsurface.</title>
        <authorList>
            <person name="Probst A.J."/>
            <person name="Ladd B."/>
            <person name="Jarett J.K."/>
            <person name="Geller-Mcgrath D.E."/>
            <person name="Sieber C.M.K."/>
            <person name="Emerson J.B."/>
            <person name="Anantharaman K."/>
            <person name="Thomas B.C."/>
            <person name="Malmstrom R."/>
            <person name="Stieglmeier M."/>
            <person name="Klingl A."/>
            <person name="Woyke T."/>
            <person name="Ryan C.M."/>
            <person name="Banfield J.F."/>
        </authorList>
    </citation>
    <scope>NUCLEOTIDE SEQUENCE [LARGE SCALE GENOMIC DNA]</scope>
</reference>
<comment type="caution">
    <text evidence="7">The sequence shown here is derived from an EMBL/GenBank/DDBJ whole genome shotgun (WGS) entry which is preliminary data.</text>
</comment>
<dbReference type="PANTHER" id="PTHR31645:SF0">
    <property type="entry name" value="OLIGOPEPTIDE TRANSPORTER YGL114W-RELATED"/>
    <property type="match status" value="1"/>
</dbReference>
<dbReference type="GO" id="GO:0016020">
    <property type="term" value="C:membrane"/>
    <property type="evidence" value="ECO:0007669"/>
    <property type="project" value="UniProtKB-SubCell"/>
</dbReference>
<evidence type="ECO:0000256" key="4">
    <source>
        <dbReference type="ARBA" id="ARBA00022989"/>
    </source>
</evidence>
<feature type="transmembrane region" description="Helical" evidence="6">
    <location>
        <begin position="56"/>
        <end position="73"/>
    </location>
</feature>
<dbReference type="PANTHER" id="PTHR31645">
    <property type="entry name" value="OLIGOPEPTIDE TRANSPORTER YGL114W-RELATED"/>
    <property type="match status" value="1"/>
</dbReference>
<feature type="transmembrane region" description="Helical" evidence="6">
    <location>
        <begin position="110"/>
        <end position="131"/>
    </location>
</feature>
<evidence type="ECO:0000256" key="2">
    <source>
        <dbReference type="ARBA" id="ARBA00022448"/>
    </source>
</evidence>
<accession>A0A2M8AS23</accession>
<dbReference type="Proteomes" id="UP000231366">
    <property type="component" value="Unassembled WGS sequence"/>
</dbReference>